<comment type="caution">
    <text evidence="3">The sequence shown here is derived from an EMBL/GenBank/DDBJ whole genome shotgun (WGS) entry which is preliminary data.</text>
</comment>
<dbReference type="InterPro" id="IPR002881">
    <property type="entry name" value="DUF58"/>
</dbReference>
<proteinExistence type="predicted"/>
<sequence length="348" mass="37293">MRLTWRGIAVLGAAAVCGAVGLGAGYPLVRALAGLMVGAVVAAFAAAAREPRVEVRREVFPDRVERGGPALARLRVLRSGGGFTARDRCGRHVRRVVVRADATYHYELPTTDRGRHTVGPLAVERTDPLGLVRSLTDTGDTTTLWVHPRLLPARAFTAASHRRHHEGPTTDRSPHGSLDLREVREYVPGDEVRLLHWKAIARTGRLMVRDYTDPDQPRFSLVLDTRHERAFEEVVEAAAALLHAGAVAGRRSRLLTPCGVDVSAPGGVAGARVLMDELCVLRVRPGTSLPPRPPGGVVVVTAGPLDDVGGLRPDLVLSLGGPGEVAGARVLWGPSAEQVVRRWNEVAA</sequence>
<dbReference type="PANTHER" id="PTHR34351:SF1">
    <property type="entry name" value="SLR1927 PROTEIN"/>
    <property type="match status" value="1"/>
</dbReference>
<dbReference type="RefSeq" id="WP_344038892.1">
    <property type="nucleotide sequence ID" value="NZ_BAAAKE010000013.1"/>
</dbReference>
<evidence type="ECO:0000313" key="3">
    <source>
        <dbReference type="EMBL" id="MFC5058577.1"/>
    </source>
</evidence>
<feature type="region of interest" description="Disordered" evidence="1">
    <location>
        <begin position="158"/>
        <end position="179"/>
    </location>
</feature>
<feature type="domain" description="DUF58" evidence="2">
    <location>
        <begin position="182"/>
        <end position="255"/>
    </location>
</feature>
<keyword evidence="4" id="KW-1185">Reference proteome</keyword>
<name>A0ABV9YAE9_9PSEU</name>
<dbReference type="EMBL" id="JBHSJB010000033">
    <property type="protein sequence ID" value="MFC5058577.1"/>
    <property type="molecule type" value="Genomic_DNA"/>
</dbReference>
<evidence type="ECO:0000259" key="2">
    <source>
        <dbReference type="Pfam" id="PF01882"/>
    </source>
</evidence>
<organism evidence="3 4">
    <name type="scientific">Saccharothrix xinjiangensis</name>
    <dbReference type="NCBI Taxonomy" id="204798"/>
    <lineage>
        <taxon>Bacteria</taxon>
        <taxon>Bacillati</taxon>
        <taxon>Actinomycetota</taxon>
        <taxon>Actinomycetes</taxon>
        <taxon>Pseudonocardiales</taxon>
        <taxon>Pseudonocardiaceae</taxon>
        <taxon>Saccharothrix</taxon>
    </lineage>
</organism>
<evidence type="ECO:0000313" key="4">
    <source>
        <dbReference type="Proteomes" id="UP001595833"/>
    </source>
</evidence>
<accession>A0ABV9YAE9</accession>
<dbReference type="Pfam" id="PF01882">
    <property type="entry name" value="DUF58"/>
    <property type="match status" value="1"/>
</dbReference>
<gene>
    <name evidence="3" type="ORF">ACFPFM_33105</name>
</gene>
<evidence type="ECO:0000256" key="1">
    <source>
        <dbReference type="SAM" id="MobiDB-lite"/>
    </source>
</evidence>
<dbReference type="PANTHER" id="PTHR34351">
    <property type="entry name" value="SLR1927 PROTEIN-RELATED"/>
    <property type="match status" value="1"/>
</dbReference>
<protein>
    <submittedName>
        <fullName evidence="3">DUF58 domain-containing protein</fullName>
    </submittedName>
</protein>
<feature type="compositionally biased region" description="Basic and acidic residues" evidence="1">
    <location>
        <begin position="166"/>
        <end position="179"/>
    </location>
</feature>
<reference evidence="4" key="1">
    <citation type="journal article" date="2019" name="Int. J. Syst. Evol. Microbiol.">
        <title>The Global Catalogue of Microorganisms (GCM) 10K type strain sequencing project: providing services to taxonomists for standard genome sequencing and annotation.</title>
        <authorList>
            <consortium name="The Broad Institute Genomics Platform"/>
            <consortium name="The Broad Institute Genome Sequencing Center for Infectious Disease"/>
            <person name="Wu L."/>
            <person name="Ma J."/>
        </authorList>
    </citation>
    <scope>NUCLEOTIDE SEQUENCE [LARGE SCALE GENOMIC DNA]</scope>
    <source>
        <strain evidence="4">KCTC 12848</strain>
    </source>
</reference>
<dbReference type="Proteomes" id="UP001595833">
    <property type="component" value="Unassembled WGS sequence"/>
</dbReference>